<protein>
    <submittedName>
        <fullName evidence="2">Uncharacterized protein</fullName>
    </submittedName>
</protein>
<organism evidence="2 3">
    <name type="scientific">Hyaloscypha hepaticicola</name>
    <dbReference type="NCBI Taxonomy" id="2082293"/>
    <lineage>
        <taxon>Eukaryota</taxon>
        <taxon>Fungi</taxon>
        <taxon>Dikarya</taxon>
        <taxon>Ascomycota</taxon>
        <taxon>Pezizomycotina</taxon>
        <taxon>Leotiomycetes</taxon>
        <taxon>Helotiales</taxon>
        <taxon>Hyaloscyphaceae</taxon>
        <taxon>Hyaloscypha</taxon>
    </lineage>
</organism>
<dbReference type="OrthoDB" id="3061561at2759"/>
<keyword evidence="3" id="KW-1185">Reference proteome</keyword>
<dbReference type="STRING" id="1745343.A0A2J6QIT3"/>
<dbReference type="PANTHER" id="PTHR35043">
    <property type="entry name" value="TRANSCRIPTION FACTOR DOMAIN-CONTAINING PROTEIN"/>
    <property type="match status" value="1"/>
</dbReference>
<dbReference type="PANTHER" id="PTHR35043:SF7">
    <property type="entry name" value="TRANSCRIPTION FACTOR DOMAIN-CONTAINING PROTEIN"/>
    <property type="match status" value="1"/>
</dbReference>
<dbReference type="EMBL" id="KZ613468">
    <property type="protein sequence ID" value="PMD26162.1"/>
    <property type="molecule type" value="Genomic_DNA"/>
</dbReference>
<name>A0A2J6QIT3_9HELO</name>
<sequence length="196" mass="21856">MAPTVVSLLLFAVVARGYETFETRCTGPSTTLSFHPRCVHLDLQHLNVPEQREGRDPGWLGNIKWTLKRTWTSTKWMLITALAPEYLLAKGLADRNAVDFSITELQEIVAKDGVPWTRVHSQFANMGGFVIRAGVNMEWQSKTVSRPSLYHLAIADILALREDGSLEKLPSISEEEINDKSKSDGLVRAIAIVQIA</sequence>
<reference evidence="2 3" key="1">
    <citation type="submission" date="2016-05" db="EMBL/GenBank/DDBJ databases">
        <title>A degradative enzymes factory behind the ericoid mycorrhizal symbiosis.</title>
        <authorList>
            <consortium name="DOE Joint Genome Institute"/>
            <person name="Martino E."/>
            <person name="Morin E."/>
            <person name="Grelet G."/>
            <person name="Kuo A."/>
            <person name="Kohler A."/>
            <person name="Daghino S."/>
            <person name="Barry K."/>
            <person name="Choi C."/>
            <person name="Cichocki N."/>
            <person name="Clum A."/>
            <person name="Copeland A."/>
            <person name="Hainaut M."/>
            <person name="Haridas S."/>
            <person name="Labutti K."/>
            <person name="Lindquist E."/>
            <person name="Lipzen A."/>
            <person name="Khouja H.-R."/>
            <person name="Murat C."/>
            <person name="Ohm R."/>
            <person name="Olson A."/>
            <person name="Spatafora J."/>
            <person name="Veneault-Fourrey C."/>
            <person name="Henrissat B."/>
            <person name="Grigoriev I."/>
            <person name="Martin F."/>
            <person name="Perotto S."/>
        </authorList>
    </citation>
    <scope>NUCLEOTIDE SEQUENCE [LARGE SCALE GENOMIC DNA]</scope>
    <source>
        <strain evidence="2 3">UAMH 7357</strain>
    </source>
</reference>
<proteinExistence type="predicted"/>
<feature type="chain" id="PRO_5014367470" evidence="1">
    <location>
        <begin position="18"/>
        <end position="196"/>
    </location>
</feature>
<accession>A0A2J6QIT3</accession>
<dbReference type="Proteomes" id="UP000235672">
    <property type="component" value="Unassembled WGS sequence"/>
</dbReference>
<gene>
    <name evidence="2" type="ORF">NA56DRAFT_698326</name>
</gene>
<evidence type="ECO:0000313" key="2">
    <source>
        <dbReference type="EMBL" id="PMD26162.1"/>
    </source>
</evidence>
<evidence type="ECO:0000256" key="1">
    <source>
        <dbReference type="SAM" id="SignalP"/>
    </source>
</evidence>
<feature type="signal peptide" evidence="1">
    <location>
        <begin position="1"/>
        <end position="17"/>
    </location>
</feature>
<keyword evidence="1" id="KW-0732">Signal</keyword>
<evidence type="ECO:0000313" key="3">
    <source>
        <dbReference type="Proteomes" id="UP000235672"/>
    </source>
</evidence>
<dbReference type="AlphaFoldDB" id="A0A2J6QIT3"/>